<accession>A0A2D4DM84</accession>
<keyword evidence="3" id="KW-1185">Reference proteome</keyword>
<dbReference type="AlphaFoldDB" id="A0A2D4DM84"/>
<dbReference type="EMBL" id="UXEP01000002">
    <property type="protein sequence ID" value="VDC41700.1"/>
    <property type="molecule type" value="Genomic_DNA"/>
</dbReference>
<proteinExistence type="predicted"/>
<dbReference type="InterPro" id="IPR023130">
    <property type="entry name" value="Ta0600-like_sf"/>
</dbReference>
<dbReference type="Pfam" id="PF08951">
    <property type="entry name" value="EntA_Immun"/>
    <property type="match status" value="1"/>
</dbReference>
<evidence type="ECO:0000313" key="2">
    <source>
        <dbReference type="EMBL" id="VDC41700.1"/>
    </source>
</evidence>
<dbReference type="RefSeq" id="WP_003044832.1">
    <property type="nucleotide sequence ID" value="NZ_BEWZ01000004.1"/>
</dbReference>
<evidence type="ECO:0000313" key="3">
    <source>
        <dbReference type="Proteomes" id="UP000280759"/>
    </source>
</evidence>
<dbReference type="OrthoDB" id="2233123at2"/>
<reference evidence="2 3" key="1">
    <citation type="submission" date="2018-10" db="EMBL/GenBank/DDBJ databases">
        <authorList>
            <consortium name="Molecular Microbiology and Infection Unit (UMMI)"/>
            <person name="Machado M."/>
        </authorList>
    </citation>
    <scope>NUCLEOTIDE SEQUENCE [LARGE SCALE GENOMIC DNA]</scope>
    <source>
        <strain evidence="2">FMV2238.02</strain>
    </source>
</reference>
<evidence type="ECO:0000256" key="1">
    <source>
        <dbReference type="ARBA" id="ARBA00023025"/>
    </source>
</evidence>
<dbReference type="GeneID" id="49628882"/>
<sequence>MERKRKCLYDVIKQAYDYPENRENADLSRLFLSASNKLIKNSNPLVIANQLNQDLDNYLLVNDMLLPKSLCYFKKSLEKYILDEVSSV</sequence>
<dbReference type="Proteomes" id="UP000280759">
    <property type="component" value="Unassembled WGS sequence"/>
</dbReference>
<keyword evidence="1" id="KW-0079">Bacteriocin immunity</keyword>
<gene>
    <name evidence="2" type="ORF">FMV2238Y02_01590</name>
</gene>
<dbReference type="GO" id="GO:0030153">
    <property type="term" value="P:bacteriocin immunity"/>
    <property type="evidence" value="ECO:0007669"/>
    <property type="project" value="UniProtKB-KW"/>
</dbReference>
<protein>
    <submittedName>
        <fullName evidence="2">Uncharacterized protein</fullName>
    </submittedName>
</protein>
<dbReference type="Gene3D" id="1.20.1440.50">
    <property type="entry name" value="Ta0600-like"/>
    <property type="match status" value="1"/>
</dbReference>
<dbReference type="InterPro" id="IPR015046">
    <property type="entry name" value="LciA_Immunity-like"/>
</dbReference>
<organism evidence="2 3">
    <name type="scientific">Streptococcus canis</name>
    <dbReference type="NCBI Taxonomy" id="1329"/>
    <lineage>
        <taxon>Bacteria</taxon>
        <taxon>Bacillati</taxon>
        <taxon>Bacillota</taxon>
        <taxon>Bacilli</taxon>
        <taxon>Lactobacillales</taxon>
        <taxon>Streptococcaceae</taxon>
        <taxon>Streptococcus</taxon>
    </lineage>
</organism>
<name>A0A2D4DM84_STRCB</name>
<dbReference type="SUPFAM" id="SSF109797">
    <property type="entry name" value="Bacteriocin immunity protein-like"/>
    <property type="match status" value="1"/>
</dbReference>